<keyword evidence="1" id="KW-0808">Transferase</keyword>
<dbReference type="GO" id="GO:0016757">
    <property type="term" value="F:glycosyltransferase activity"/>
    <property type="evidence" value="ECO:0007669"/>
    <property type="project" value="UniProtKB-KW"/>
</dbReference>
<dbReference type="CDD" id="cd06223">
    <property type="entry name" value="PRTases_typeI"/>
    <property type="match status" value="1"/>
</dbReference>
<gene>
    <name evidence="1" type="ORF">OV287_13220</name>
</gene>
<dbReference type="Proteomes" id="UP001207654">
    <property type="component" value="Unassembled WGS sequence"/>
</dbReference>
<dbReference type="InterPro" id="IPR029057">
    <property type="entry name" value="PRTase-like"/>
</dbReference>
<keyword evidence="1" id="KW-0328">Glycosyltransferase</keyword>
<dbReference type="SUPFAM" id="SSF53271">
    <property type="entry name" value="PRTase-like"/>
    <property type="match status" value="1"/>
</dbReference>
<reference evidence="1 2" key="1">
    <citation type="submission" date="2022-11" db="EMBL/GenBank/DDBJ databases">
        <title>Minimal conservation of predation-associated metabolite biosynthetic gene clusters underscores biosynthetic potential of Myxococcota including descriptions for ten novel species: Archangium lansinium sp. nov., Myxococcus landrumus sp. nov., Nannocystis bai.</title>
        <authorList>
            <person name="Ahearne A."/>
            <person name="Stevens C."/>
            <person name="Phillips K."/>
        </authorList>
    </citation>
    <scope>NUCLEOTIDE SEQUENCE [LARGE SCALE GENOMIC DNA]</scope>
    <source>
        <strain evidence="1 2">MIWBW</strain>
    </source>
</reference>
<accession>A0ABT4A1E0</accession>
<dbReference type="Gene3D" id="3.30.1310.20">
    <property type="entry name" value="PRTase-like"/>
    <property type="match status" value="1"/>
</dbReference>
<protein>
    <submittedName>
        <fullName evidence="1">Phosphoribosyltransferase family protein</fullName>
    </submittedName>
</protein>
<proteinExistence type="predicted"/>
<dbReference type="EMBL" id="JAPNKA010000001">
    <property type="protein sequence ID" value="MCY1075445.1"/>
    <property type="molecule type" value="Genomic_DNA"/>
</dbReference>
<keyword evidence="2" id="KW-1185">Reference proteome</keyword>
<comment type="caution">
    <text evidence="1">The sequence shown here is derived from an EMBL/GenBank/DDBJ whole genome shotgun (WGS) entry which is preliminary data.</text>
</comment>
<dbReference type="RefSeq" id="WP_267534377.1">
    <property type="nucleotide sequence ID" value="NZ_JAPNKA010000001.1"/>
</dbReference>
<dbReference type="InterPro" id="IPR000836">
    <property type="entry name" value="PRTase_dom"/>
</dbReference>
<name>A0ABT4A1E0_9BACT</name>
<evidence type="ECO:0000313" key="2">
    <source>
        <dbReference type="Proteomes" id="UP001207654"/>
    </source>
</evidence>
<sequence>MDAPFLHRTEAGERLARSLPHLAGREDVTVLALPHSGVPVAFEVARALEAPLDLAVVQPILHAMGPPRHEVTLGLLGFPESLQLHEATLNALKLSDEALSQALSRARQQLRQRLRAMRPSAPAPPLAGRTVVVVDDGTAAGVALRRAAGLLRRAGARTLVAAVPMASEEALRLLATEFEEVICCSQPEPFVSVPSGYERYPDVTDAQVRELLTRAREGYAPRKMAPRDVRI</sequence>
<evidence type="ECO:0000313" key="1">
    <source>
        <dbReference type="EMBL" id="MCY1075445.1"/>
    </source>
</evidence>
<dbReference type="Gene3D" id="3.40.50.2020">
    <property type="match status" value="1"/>
</dbReference>
<organism evidence="1 2">
    <name type="scientific">Archangium lansingense</name>
    <dbReference type="NCBI Taxonomy" id="2995310"/>
    <lineage>
        <taxon>Bacteria</taxon>
        <taxon>Pseudomonadati</taxon>
        <taxon>Myxococcota</taxon>
        <taxon>Myxococcia</taxon>
        <taxon>Myxococcales</taxon>
        <taxon>Cystobacterineae</taxon>
        <taxon>Archangiaceae</taxon>
        <taxon>Archangium</taxon>
    </lineage>
</organism>